<dbReference type="Pfam" id="PF00583">
    <property type="entry name" value="Acetyltransf_1"/>
    <property type="match status" value="1"/>
</dbReference>
<reference evidence="2" key="1">
    <citation type="submission" date="2023-06" db="EMBL/GenBank/DDBJ databases">
        <title>Genomic of Parafulvivirga corallium.</title>
        <authorList>
            <person name="Wang G."/>
        </authorList>
    </citation>
    <scope>NUCLEOTIDE SEQUENCE</scope>
    <source>
        <strain evidence="2">BMA10</strain>
    </source>
</reference>
<protein>
    <submittedName>
        <fullName evidence="2">GNAT family protein</fullName>
        <ecNumber evidence="2">2.-.-.-</ecNumber>
    </submittedName>
</protein>
<name>A0ABT8KIZ5_9BACT</name>
<dbReference type="GO" id="GO:0016740">
    <property type="term" value="F:transferase activity"/>
    <property type="evidence" value="ECO:0007669"/>
    <property type="project" value="UniProtKB-KW"/>
</dbReference>
<sequence>MNYELSGNKVKFTKTIAPEIDNIMTFERINAAFVHGYTKARHLELLGTSDCLHLSIRRIDNDHLIGHMIVFGLDSNHDSLEFRRITISEKGQGYGRDAIRLLKRLCFEQLKFHRLWFDVFDDNTRAIGLYESEGFVKEGVLRECIKTHDGFRSLRVYSMLKNEYTEHA</sequence>
<gene>
    <name evidence="2" type="ORF">QQ008_02620</name>
</gene>
<dbReference type="InterPro" id="IPR016181">
    <property type="entry name" value="Acyl_CoA_acyltransferase"/>
</dbReference>
<dbReference type="PROSITE" id="PS51186">
    <property type="entry name" value="GNAT"/>
    <property type="match status" value="1"/>
</dbReference>
<evidence type="ECO:0000259" key="1">
    <source>
        <dbReference type="PROSITE" id="PS51186"/>
    </source>
</evidence>
<dbReference type="Proteomes" id="UP001172082">
    <property type="component" value="Unassembled WGS sequence"/>
</dbReference>
<dbReference type="EMBL" id="JAUJEA010000001">
    <property type="protein sequence ID" value="MDN5200228.1"/>
    <property type="molecule type" value="Genomic_DNA"/>
</dbReference>
<keyword evidence="3" id="KW-1185">Reference proteome</keyword>
<dbReference type="Gene3D" id="3.40.630.30">
    <property type="match status" value="1"/>
</dbReference>
<proteinExistence type="predicted"/>
<dbReference type="SUPFAM" id="SSF55729">
    <property type="entry name" value="Acyl-CoA N-acyltransferases (Nat)"/>
    <property type="match status" value="1"/>
</dbReference>
<comment type="caution">
    <text evidence="2">The sequence shown here is derived from an EMBL/GenBank/DDBJ whole genome shotgun (WGS) entry which is preliminary data.</text>
</comment>
<dbReference type="PANTHER" id="PTHR43415:SF3">
    <property type="entry name" value="GNAT-FAMILY ACETYLTRANSFERASE"/>
    <property type="match status" value="1"/>
</dbReference>
<dbReference type="PANTHER" id="PTHR43415">
    <property type="entry name" value="SPERMIDINE N(1)-ACETYLTRANSFERASE"/>
    <property type="match status" value="1"/>
</dbReference>
<accession>A0ABT8KIZ5</accession>
<evidence type="ECO:0000313" key="2">
    <source>
        <dbReference type="EMBL" id="MDN5200228.1"/>
    </source>
</evidence>
<evidence type="ECO:0000313" key="3">
    <source>
        <dbReference type="Proteomes" id="UP001172082"/>
    </source>
</evidence>
<dbReference type="InterPro" id="IPR000182">
    <property type="entry name" value="GNAT_dom"/>
</dbReference>
<dbReference type="RefSeq" id="WP_346750254.1">
    <property type="nucleotide sequence ID" value="NZ_JAUJEA010000001.1"/>
</dbReference>
<keyword evidence="2" id="KW-0808">Transferase</keyword>
<organism evidence="2 3">
    <name type="scientific">Splendidivirga corallicola</name>
    <dbReference type="NCBI Taxonomy" id="3051826"/>
    <lineage>
        <taxon>Bacteria</taxon>
        <taxon>Pseudomonadati</taxon>
        <taxon>Bacteroidota</taxon>
        <taxon>Cytophagia</taxon>
        <taxon>Cytophagales</taxon>
        <taxon>Splendidivirgaceae</taxon>
        <taxon>Splendidivirga</taxon>
    </lineage>
</organism>
<dbReference type="EC" id="2.-.-.-" evidence="2"/>
<feature type="domain" description="N-acetyltransferase" evidence="1">
    <location>
        <begin position="14"/>
        <end position="164"/>
    </location>
</feature>